<gene>
    <name evidence="1" type="ORF">TVY486_1115340</name>
</gene>
<evidence type="ECO:0000313" key="1">
    <source>
        <dbReference type="EMBL" id="CCC54050.1"/>
    </source>
</evidence>
<protein>
    <submittedName>
        <fullName evidence="1">Uncharacterized protein</fullName>
    </submittedName>
</protein>
<sequence>MMVPVLCLMTERPPLFLPALLPPPSFRLNGCCLFIFSCQLRPQEVVPAIGHAGNRSRMARLFITDEFNLDKVVQTGSALLYGEGINRLLGEWDLATHSQQGVDADTLGLVERHAQQLIQTVILPSLSPSPMVPPAGVEQTGRVMCARRRRENACELLTFYMTKLANESGAVGHVVSLAFTALGECDGVDDVAAEGFRRIMLAAFSLDPVATAEATSKVLSEQVVQKVAHCIATNYAIADTMLTLVGSHLGSARVLLMRDRMSVLTASWIERRLPECLVGFAAQALRSERYHPYYYFLLELMKRGLCQGPGPFVDKLLVPKTLSNLTEALATACDEAASNPEGYPLLAEGLRLVGSVMALLRCAISPLMSDSLYTMDTNLMAPIRCFRQRTHHFAEAIDRIEGQAAGGTNNTQVELCKLFLEVLKFRLRETDAIIVETRFLEKLVKACKRHPECNGLSIVLHKAITTIFRSSVAVTGNCVVLKHITTAETRPSKGFLSECVSICLSDELRGTALGARTLDACTELADSALLKGSLSALGHVLQPLRDDEAVQQRMKQSKEPITGAGFTGRDCGVQVRHRPDINHAGVTVKWRDAGHAASALHQP</sequence>
<dbReference type="AlphaFoldDB" id="G0U8W8"/>
<dbReference type="EMBL" id="HE573027">
    <property type="protein sequence ID" value="CCC54050.1"/>
    <property type="molecule type" value="Genomic_DNA"/>
</dbReference>
<name>G0U8W8_TRYVY</name>
<accession>G0U8W8</accession>
<organism evidence="1">
    <name type="scientific">Trypanosoma vivax (strain Y486)</name>
    <dbReference type="NCBI Taxonomy" id="1055687"/>
    <lineage>
        <taxon>Eukaryota</taxon>
        <taxon>Discoba</taxon>
        <taxon>Euglenozoa</taxon>
        <taxon>Kinetoplastea</taxon>
        <taxon>Metakinetoplastina</taxon>
        <taxon>Trypanosomatida</taxon>
        <taxon>Trypanosomatidae</taxon>
        <taxon>Trypanosoma</taxon>
        <taxon>Duttonella</taxon>
    </lineage>
</organism>
<proteinExistence type="predicted"/>
<reference evidence="1" key="1">
    <citation type="journal article" date="2012" name="Proc. Natl. Acad. Sci. U.S.A.">
        <title>Antigenic diversity is generated by distinct evolutionary mechanisms in African trypanosome species.</title>
        <authorList>
            <person name="Jackson A.P."/>
            <person name="Berry A."/>
            <person name="Aslett M."/>
            <person name="Allison H.C."/>
            <person name="Burton P."/>
            <person name="Vavrova-Anderson J."/>
            <person name="Brown R."/>
            <person name="Browne H."/>
            <person name="Corton N."/>
            <person name="Hauser H."/>
            <person name="Gamble J."/>
            <person name="Gilderthorp R."/>
            <person name="Marcello L."/>
            <person name="McQuillan J."/>
            <person name="Otto T.D."/>
            <person name="Quail M.A."/>
            <person name="Sanders M.J."/>
            <person name="van Tonder A."/>
            <person name="Ginger M.L."/>
            <person name="Field M.C."/>
            <person name="Barry J.D."/>
            <person name="Hertz-Fowler C."/>
            <person name="Berriman M."/>
        </authorList>
    </citation>
    <scope>NUCLEOTIDE SEQUENCE</scope>
    <source>
        <strain evidence="1">Y486</strain>
    </source>
</reference>